<dbReference type="PANTHER" id="PTHR21879">
    <property type="entry name" value="FI03362P-RELATED-RELATED"/>
    <property type="match status" value="1"/>
</dbReference>
<dbReference type="PANTHER" id="PTHR21879:SF25">
    <property type="entry name" value="OSIRIS 24"/>
    <property type="match status" value="1"/>
</dbReference>
<dbReference type="Pfam" id="PF07898">
    <property type="entry name" value="DUF1676"/>
    <property type="match status" value="1"/>
</dbReference>
<keyword evidence="2" id="KW-1185">Reference proteome</keyword>
<evidence type="ECO:0000313" key="1">
    <source>
        <dbReference type="EMBL" id="CAK1594321.1"/>
    </source>
</evidence>
<organism evidence="1 2">
    <name type="scientific">Parnassius mnemosyne</name>
    <name type="common">clouded apollo</name>
    <dbReference type="NCBI Taxonomy" id="213953"/>
    <lineage>
        <taxon>Eukaryota</taxon>
        <taxon>Metazoa</taxon>
        <taxon>Ecdysozoa</taxon>
        <taxon>Arthropoda</taxon>
        <taxon>Hexapoda</taxon>
        <taxon>Insecta</taxon>
        <taxon>Pterygota</taxon>
        <taxon>Neoptera</taxon>
        <taxon>Endopterygota</taxon>
        <taxon>Lepidoptera</taxon>
        <taxon>Glossata</taxon>
        <taxon>Ditrysia</taxon>
        <taxon>Papilionoidea</taxon>
        <taxon>Papilionidae</taxon>
        <taxon>Parnassiinae</taxon>
        <taxon>Parnassini</taxon>
        <taxon>Parnassius</taxon>
        <taxon>Driopa</taxon>
    </lineage>
</organism>
<sequence length="514" mass="58213">MGVINGRLFYGRFSTQSRWRYVEKSTAVVLYIFLLIVKSDCQTTFKHSSQDESETKTDIHKLESNLEFNHCHSCRSSNNLNENADKSDSKNDKEDFRNENTYVTKSENFTDTLIDTVSTFTKKYLIMNQTENEVEKEFEKVLDSALSKDRYEIIEGIEIKPADTKKASKNSKEVGIDGRALFSSYTYEYRLYQKIKNFIETHILSINLPKAARLIGFRSFGIKKFFLPLVIGLQIFKSILLAMFLPSILGSFGKIIGKGISQLSAASSQASYPPANADDQSAYNNDNKDIMGYETNQAGTYSYPQDGLYEAMAEANDVNDLSNVDMSRFGAGGQKVSYLPTKNSYYKNQMSNSNNYKVFQKIPSSSMILNNYDPFYSPLLSRLDGIFARLGLAPSENAIDDGMQTDGQSLMDVKLEACREQLVCLMYASPAKYAPYSNLISIQLSRELNELRRPVSDNPEILRFFRYMRAARRGQEGTDCMRAFPSCDSNATPSHTMIAAYHDINKLVTARKLE</sequence>
<accession>A0AAV1LGT0</accession>
<dbReference type="Proteomes" id="UP001314205">
    <property type="component" value="Unassembled WGS sequence"/>
</dbReference>
<dbReference type="EMBL" id="CAVLGL010000090">
    <property type="protein sequence ID" value="CAK1594321.1"/>
    <property type="molecule type" value="Genomic_DNA"/>
</dbReference>
<dbReference type="GO" id="GO:0016020">
    <property type="term" value="C:membrane"/>
    <property type="evidence" value="ECO:0007669"/>
    <property type="project" value="TreeGrafter"/>
</dbReference>
<dbReference type="InterPro" id="IPR012464">
    <property type="entry name" value="DUF1676"/>
</dbReference>
<proteinExistence type="predicted"/>
<gene>
    <name evidence="1" type="ORF">PARMNEM_LOCUS13971</name>
</gene>
<comment type="caution">
    <text evidence="1">The sequence shown here is derived from an EMBL/GenBank/DDBJ whole genome shotgun (WGS) entry which is preliminary data.</text>
</comment>
<reference evidence="1 2" key="1">
    <citation type="submission" date="2023-11" db="EMBL/GenBank/DDBJ databases">
        <authorList>
            <person name="Hedman E."/>
            <person name="Englund M."/>
            <person name="Stromberg M."/>
            <person name="Nyberg Akerstrom W."/>
            <person name="Nylinder S."/>
            <person name="Jareborg N."/>
            <person name="Kallberg Y."/>
            <person name="Kronander E."/>
        </authorList>
    </citation>
    <scope>NUCLEOTIDE SEQUENCE [LARGE SCALE GENOMIC DNA]</scope>
</reference>
<dbReference type="AlphaFoldDB" id="A0AAV1LGT0"/>
<name>A0AAV1LGT0_9NEOP</name>
<evidence type="ECO:0000313" key="2">
    <source>
        <dbReference type="Proteomes" id="UP001314205"/>
    </source>
</evidence>
<protein>
    <submittedName>
        <fullName evidence="1">Uncharacterized protein</fullName>
    </submittedName>
</protein>